<dbReference type="AlphaFoldDB" id="A0A4U5Q2Y6"/>
<dbReference type="PANTHER" id="PTHR47293:SF15">
    <property type="entry name" value="JACALIN-RELATED LECTIN 19"/>
    <property type="match status" value="1"/>
</dbReference>
<dbReference type="Gene3D" id="2.100.10.30">
    <property type="entry name" value="Jacalin-like lectin domain"/>
    <property type="match status" value="1"/>
</dbReference>
<dbReference type="GO" id="GO:0005537">
    <property type="term" value="F:D-mannose binding"/>
    <property type="evidence" value="ECO:0007669"/>
    <property type="project" value="UniProtKB-ARBA"/>
</dbReference>
<dbReference type="FunFam" id="2.100.10.30:FF:000001">
    <property type="entry name" value="Jacalin-related lectin 33"/>
    <property type="match status" value="1"/>
</dbReference>
<comment type="similarity">
    <text evidence="1">Belongs to the jacalin lectin family.</text>
</comment>
<proteinExistence type="inferred from homology"/>
<dbReference type="EMBL" id="RCHU01000459">
    <property type="protein sequence ID" value="TKS04458.1"/>
    <property type="molecule type" value="Genomic_DNA"/>
</dbReference>
<protein>
    <recommendedName>
        <fullName evidence="3">Jacalin-type lectin domain-containing protein</fullName>
    </recommendedName>
</protein>
<dbReference type="InterPro" id="IPR033734">
    <property type="entry name" value="Jacalin-like_lectin_dom_plant"/>
</dbReference>
<dbReference type="CDD" id="cd09612">
    <property type="entry name" value="Jacalin"/>
    <property type="match status" value="1"/>
</dbReference>
<evidence type="ECO:0000256" key="1">
    <source>
        <dbReference type="ARBA" id="ARBA00006568"/>
    </source>
</evidence>
<name>A0A4U5Q2Y6_POPAL</name>
<dbReference type="InterPro" id="IPR036404">
    <property type="entry name" value="Jacalin-like_lectin_dom_sf"/>
</dbReference>
<dbReference type="SUPFAM" id="SSF51101">
    <property type="entry name" value="Mannose-binding lectins"/>
    <property type="match status" value="1"/>
</dbReference>
<reference evidence="4" key="1">
    <citation type="submission" date="2018-10" db="EMBL/GenBank/DDBJ databases">
        <title>Population genomic analysis revealed the cold adaptation of white poplar.</title>
        <authorList>
            <person name="Liu Y.-J."/>
        </authorList>
    </citation>
    <scope>NUCLEOTIDE SEQUENCE [LARGE SCALE GENOMIC DNA]</scope>
    <source>
        <strain evidence="4">PAL-ZL1</strain>
    </source>
</reference>
<dbReference type="PROSITE" id="PS51752">
    <property type="entry name" value="JACALIN_LECTIN"/>
    <property type="match status" value="1"/>
</dbReference>
<accession>A0A4U5Q2Y6</accession>
<dbReference type="STRING" id="43335.A0A4U5Q2Y6"/>
<evidence type="ECO:0000313" key="4">
    <source>
        <dbReference type="EMBL" id="TKS04458.1"/>
    </source>
</evidence>
<dbReference type="GO" id="GO:0005536">
    <property type="term" value="F:D-glucose binding"/>
    <property type="evidence" value="ECO:0007669"/>
    <property type="project" value="UniProtKB-ARBA"/>
</dbReference>
<evidence type="ECO:0000256" key="2">
    <source>
        <dbReference type="ARBA" id="ARBA00022734"/>
    </source>
</evidence>
<dbReference type="SMART" id="SM00915">
    <property type="entry name" value="Jacalin"/>
    <property type="match status" value="1"/>
</dbReference>
<evidence type="ECO:0000259" key="3">
    <source>
        <dbReference type="PROSITE" id="PS51752"/>
    </source>
</evidence>
<sequence>MVDGGEEPICSKYNTSSNECWRQFLTDVIENLTDITWLRSSIYHPLNQISSFRLNWEATISAHLLHLLSSHMENGKEQSAARKKSTILVGPWGGNGGNSWDDGIYHGVREITIVYDQCIDSIQVVYDKNGKPITAENHGGVGGSRTAEIKLQYPEEYLTSVSGHYCPVVYGGSPVIRSLAFSSNRRAFGPFGVEEGTPFTLSMDGASIVGLKGRGGWYLDAIGFRLSRIQSTKVLKKFQQKLQRLTSTVSKSSASKDAEKTY</sequence>
<dbReference type="InterPro" id="IPR001229">
    <property type="entry name" value="Jacalin-like_lectin_dom"/>
</dbReference>
<comment type="caution">
    <text evidence="4">The sequence shown here is derived from an EMBL/GenBank/DDBJ whole genome shotgun (WGS) entry which is preliminary data.</text>
</comment>
<dbReference type="Pfam" id="PF01419">
    <property type="entry name" value="Jacalin"/>
    <property type="match status" value="1"/>
</dbReference>
<keyword evidence="2" id="KW-0430">Lectin</keyword>
<feature type="domain" description="Jacalin-type lectin" evidence="3">
    <location>
        <begin position="86"/>
        <end position="228"/>
    </location>
</feature>
<gene>
    <name evidence="4" type="ORF">D5086_0000141830</name>
</gene>
<dbReference type="PANTHER" id="PTHR47293">
    <property type="entry name" value="JACALIN-RELATED LECTIN 3"/>
    <property type="match status" value="1"/>
</dbReference>
<organism evidence="4">
    <name type="scientific">Populus alba</name>
    <name type="common">White poplar</name>
    <dbReference type="NCBI Taxonomy" id="43335"/>
    <lineage>
        <taxon>Eukaryota</taxon>
        <taxon>Viridiplantae</taxon>
        <taxon>Streptophyta</taxon>
        <taxon>Embryophyta</taxon>
        <taxon>Tracheophyta</taxon>
        <taxon>Spermatophyta</taxon>
        <taxon>Magnoliopsida</taxon>
        <taxon>eudicotyledons</taxon>
        <taxon>Gunneridae</taxon>
        <taxon>Pentapetalae</taxon>
        <taxon>rosids</taxon>
        <taxon>fabids</taxon>
        <taxon>Malpighiales</taxon>
        <taxon>Salicaceae</taxon>
        <taxon>Saliceae</taxon>
        <taxon>Populus</taxon>
    </lineage>
</organism>